<evidence type="ECO:0000256" key="16">
    <source>
        <dbReference type="ARBA" id="ARBA00046288"/>
    </source>
</evidence>
<reference evidence="19 20" key="1">
    <citation type="submission" date="2015-07" db="EMBL/GenBank/DDBJ databases">
        <title>The genome of Melipona quadrifasciata.</title>
        <authorList>
            <person name="Pan H."/>
            <person name="Kapheim K."/>
        </authorList>
    </citation>
    <scope>NUCLEOTIDE SEQUENCE [LARGE SCALE GENOMIC DNA]</scope>
    <source>
        <strain evidence="19">0111107301</strain>
        <tissue evidence="19">Whole body</tissue>
    </source>
</reference>
<comment type="similarity">
    <text evidence="3">Belongs to the VOPP1/ECOP family.</text>
</comment>
<dbReference type="Proteomes" id="UP000053105">
    <property type="component" value="Unassembled WGS sequence"/>
</dbReference>
<sequence>MMKKIVVLVLMGRGEVETAILKLATDLCEEAIWGPTCTLYTDSNAQRALKFQQDLKKRCIMKTWQKISLRTNHPKELTFSFAHKTNPRGGVERYTLDYADFFGCDSTLRRWKVIACENVETIAKRKHKIRKFQLEREARQVVPQLLAGVSQRKSNSIPVYKVAARWHAFRGRIMVQAVGRVFDVPMMSALLTLFVDQVSSRLCNGGHVCSPPKECCSFGCCYAVFQLHSASDMFNFLIWTYWYLWSVSCALVLAAGLVGLAIAAAVCGCWLWKRQHSFHHRSWSPEIVEDFTSSDRGSSVSWYSPPRYSRSGSFVQALPPPYNEVTAKPNLYPLVIGYDEGSGKGTSGFVMRYFRSLSHASTLDSLGSSFMCNMVNEANTIIPPPYSCNNSVDELSGVECARMDNMDVGSVVSLANHRTTSDISSLAAQSPCSPPRATSPTIELRELLDKIQQLPQLPGGHSTVLSCYQNRPQVLCPSANANGSTQRPLSPGDIGSYKTRRTRGKMYMPLGLSGSKNKTKRWLSRSAPTTPSGTIPMSFLPGQSIRPSETDNNNRQVVPLLSEQDETESGNVDQSNDIPLLSEQEEDQQQT</sequence>
<dbReference type="AlphaFoldDB" id="A0A0M9A9L9"/>
<evidence type="ECO:0000256" key="14">
    <source>
        <dbReference type="ARBA" id="ARBA00035708"/>
    </source>
</evidence>
<keyword evidence="8" id="KW-0805">Transcription regulation</keyword>
<keyword evidence="4 18" id="KW-0812">Transmembrane</keyword>
<protein>
    <recommendedName>
        <fullName evidence="14">WW domain binding protein VOPP1</fullName>
    </recommendedName>
    <alternativeName>
        <fullName evidence="15">Vesicular, overexpressed in cancer, prosurvival protein 1</fullName>
    </alternativeName>
</protein>
<keyword evidence="5" id="KW-0732">Signal</keyword>
<dbReference type="PANTHER" id="PTHR14971:SF2">
    <property type="entry name" value="VESICULAR, OVEREXPRESSED IN CANCER, PROSURVIVAL PROTEIN 1"/>
    <property type="match status" value="1"/>
</dbReference>
<dbReference type="GO" id="GO:0005765">
    <property type="term" value="C:lysosomal membrane"/>
    <property type="evidence" value="ECO:0007669"/>
    <property type="project" value="UniProtKB-SubCell"/>
</dbReference>
<keyword evidence="11" id="KW-0458">Lysosome</keyword>
<evidence type="ECO:0000256" key="9">
    <source>
        <dbReference type="ARBA" id="ARBA00023136"/>
    </source>
</evidence>
<keyword evidence="6" id="KW-0967">Endosome</keyword>
<feature type="compositionally biased region" description="Polar residues" evidence="17">
    <location>
        <begin position="479"/>
        <end position="488"/>
    </location>
</feature>
<feature type="transmembrane region" description="Helical" evidence="18">
    <location>
        <begin position="242"/>
        <end position="272"/>
    </location>
</feature>
<dbReference type="STRING" id="166423.A0A0M9A9L9"/>
<evidence type="ECO:0000256" key="4">
    <source>
        <dbReference type="ARBA" id="ARBA00022692"/>
    </source>
</evidence>
<keyword evidence="12" id="KW-0968">Cytoplasmic vesicle</keyword>
<evidence type="ECO:0000256" key="12">
    <source>
        <dbReference type="ARBA" id="ARBA00023329"/>
    </source>
</evidence>
<dbReference type="GO" id="GO:0031902">
    <property type="term" value="C:late endosome membrane"/>
    <property type="evidence" value="ECO:0007669"/>
    <property type="project" value="UniProtKB-SubCell"/>
</dbReference>
<keyword evidence="10" id="KW-0804">Transcription</keyword>
<dbReference type="InterPro" id="IPR026229">
    <property type="entry name" value="VOPP1"/>
</dbReference>
<evidence type="ECO:0000256" key="2">
    <source>
        <dbReference type="ARBA" id="ARBA00004656"/>
    </source>
</evidence>
<evidence type="ECO:0000256" key="6">
    <source>
        <dbReference type="ARBA" id="ARBA00022753"/>
    </source>
</evidence>
<feature type="compositionally biased region" description="Polar residues" evidence="17">
    <location>
        <begin position="545"/>
        <end position="556"/>
    </location>
</feature>
<feature type="region of interest" description="Disordered" evidence="17">
    <location>
        <begin position="478"/>
        <end position="591"/>
    </location>
</feature>
<keyword evidence="9 18" id="KW-0472">Membrane</keyword>
<evidence type="ECO:0000256" key="17">
    <source>
        <dbReference type="SAM" id="MobiDB-lite"/>
    </source>
</evidence>
<evidence type="ECO:0000256" key="8">
    <source>
        <dbReference type="ARBA" id="ARBA00023015"/>
    </source>
</evidence>
<dbReference type="EMBL" id="KQ435713">
    <property type="protein sequence ID" value="KOX79306.1"/>
    <property type="molecule type" value="Genomic_DNA"/>
</dbReference>
<dbReference type="OrthoDB" id="6629737at2759"/>
<accession>A0A0M9A9L9</accession>
<evidence type="ECO:0000256" key="10">
    <source>
        <dbReference type="ARBA" id="ARBA00023163"/>
    </source>
</evidence>
<dbReference type="PANTHER" id="PTHR14971">
    <property type="entry name" value="VESICULAR, OVEREXPRESSED IN CANCER, PROSURVIVAL PROTEIN 1"/>
    <property type="match status" value="1"/>
</dbReference>
<evidence type="ECO:0000313" key="20">
    <source>
        <dbReference type="Proteomes" id="UP000053105"/>
    </source>
</evidence>
<proteinExistence type="inferred from homology"/>
<gene>
    <name evidence="19" type="ORF">WN51_09108</name>
</gene>
<evidence type="ECO:0000256" key="13">
    <source>
        <dbReference type="ARBA" id="ARBA00035628"/>
    </source>
</evidence>
<keyword evidence="20" id="KW-1185">Reference proteome</keyword>
<feature type="compositionally biased region" description="Polar residues" evidence="17">
    <location>
        <begin position="526"/>
        <end position="535"/>
    </location>
</feature>
<evidence type="ECO:0000313" key="19">
    <source>
        <dbReference type="EMBL" id="KOX79306.1"/>
    </source>
</evidence>
<evidence type="ECO:0000256" key="3">
    <source>
        <dbReference type="ARBA" id="ARBA00006655"/>
    </source>
</evidence>
<name>A0A0M9A9L9_9HYME</name>
<evidence type="ECO:0000256" key="1">
    <source>
        <dbReference type="ARBA" id="ARBA00004156"/>
    </source>
</evidence>
<comment type="subcellular location">
    <subcellularLocation>
        <location evidence="1">Cytoplasmic vesicle membrane</location>
    </subcellularLocation>
    <subcellularLocation>
        <location evidence="16">Endomembrane system</location>
        <topology evidence="16">Single-pass type I membrane protein</topology>
    </subcellularLocation>
    <subcellularLocation>
        <location evidence="13">Late endosome membrane</location>
        <topology evidence="13">Single-pass membrane protein</topology>
    </subcellularLocation>
    <subcellularLocation>
        <location evidence="2">Lysosome membrane</location>
    </subcellularLocation>
</comment>
<evidence type="ECO:0000256" key="15">
    <source>
        <dbReference type="ARBA" id="ARBA00035715"/>
    </source>
</evidence>
<evidence type="ECO:0000256" key="7">
    <source>
        <dbReference type="ARBA" id="ARBA00022989"/>
    </source>
</evidence>
<evidence type="ECO:0000256" key="5">
    <source>
        <dbReference type="ARBA" id="ARBA00022729"/>
    </source>
</evidence>
<evidence type="ECO:0000256" key="11">
    <source>
        <dbReference type="ARBA" id="ARBA00023228"/>
    </source>
</evidence>
<organism evidence="19 20">
    <name type="scientific">Melipona quadrifasciata</name>
    <dbReference type="NCBI Taxonomy" id="166423"/>
    <lineage>
        <taxon>Eukaryota</taxon>
        <taxon>Metazoa</taxon>
        <taxon>Ecdysozoa</taxon>
        <taxon>Arthropoda</taxon>
        <taxon>Hexapoda</taxon>
        <taxon>Insecta</taxon>
        <taxon>Pterygota</taxon>
        <taxon>Neoptera</taxon>
        <taxon>Endopterygota</taxon>
        <taxon>Hymenoptera</taxon>
        <taxon>Apocrita</taxon>
        <taxon>Aculeata</taxon>
        <taxon>Apoidea</taxon>
        <taxon>Anthophila</taxon>
        <taxon>Apidae</taxon>
        <taxon>Melipona</taxon>
    </lineage>
</organism>
<evidence type="ECO:0000256" key="18">
    <source>
        <dbReference type="SAM" id="Phobius"/>
    </source>
</evidence>
<keyword evidence="7 18" id="KW-1133">Transmembrane helix</keyword>